<dbReference type="SMART" id="SM00267">
    <property type="entry name" value="GGDEF"/>
    <property type="match status" value="1"/>
</dbReference>
<feature type="domain" description="EAL" evidence="2">
    <location>
        <begin position="402"/>
        <end position="636"/>
    </location>
</feature>
<evidence type="ECO:0000259" key="2">
    <source>
        <dbReference type="PROSITE" id="PS50883"/>
    </source>
</evidence>
<keyword evidence="1" id="KW-0812">Transmembrane</keyword>
<dbReference type="SUPFAM" id="SSF141868">
    <property type="entry name" value="EAL domain-like"/>
    <property type="match status" value="1"/>
</dbReference>
<dbReference type="AlphaFoldDB" id="A0A1I3G9E7"/>
<dbReference type="Gene3D" id="3.20.20.450">
    <property type="entry name" value="EAL domain"/>
    <property type="match status" value="1"/>
</dbReference>
<dbReference type="InterPro" id="IPR001633">
    <property type="entry name" value="EAL_dom"/>
</dbReference>
<dbReference type="Gene3D" id="3.30.110.200">
    <property type="match status" value="1"/>
</dbReference>
<dbReference type="PANTHER" id="PTHR33121">
    <property type="entry name" value="CYCLIC DI-GMP PHOSPHODIESTERASE PDEF"/>
    <property type="match status" value="1"/>
</dbReference>
<accession>A0A1I3G9E7</accession>
<organism evidence="4 5">
    <name type="scientific">Modicisalibacter xianhensis</name>
    <dbReference type="NCBI Taxonomy" id="442341"/>
    <lineage>
        <taxon>Bacteria</taxon>
        <taxon>Pseudomonadati</taxon>
        <taxon>Pseudomonadota</taxon>
        <taxon>Gammaproteobacteria</taxon>
        <taxon>Oceanospirillales</taxon>
        <taxon>Halomonadaceae</taxon>
        <taxon>Modicisalibacter</taxon>
    </lineage>
</organism>
<dbReference type="PROSITE" id="PS50887">
    <property type="entry name" value="GGDEF"/>
    <property type="match status" value="1"/>
</dbReference>
<dbReference type="InterPro" id="IPR035919">
    <property type="entry name" value="EAL_sf"/>
</dbReference>
<dbReference type="GO" id="GO:0071111">
    <property type="term" value="F:cyclic-guanylate-specific phosphodiesterase activity"/>
    <property type="evidence" value="ECO:0007669"/>
    <property type="project" value="InterPro"/>
</dbReference>
<dbReference type="InterPro" id="IPR042461">
    <property type="entry name" value="LapD_MoxY_peri_C"/>
</dbReference>
<dbReference type="Gene3D" id="6.20.270.20">
    <property type="entry name" value="LapD/MoxY periplasmic domain"/>
    <property type="match status" value="1"/>
</dbReference>
<dbReference type="InterPro" id="IPR032244">
    <property type="entry name" value="LapD_MoxY_N"/>
</dbReference>
<dbReference type="InterPro" id="IPR043128">
    <property type="entry name" value="Rev_trsase/Diguanyl_cyclase"/>
</dbReference>
<dbReference type="RefSeq" id="WP_092850482.1">
    <property type="nucleotide sequence ID" value="NZ_FOPY01000028.1"/>
</dbReference>
<evidence type="ECO:0000256" key="1">
    <source>
        <dbReference type="SAM" id="Phobius"/>
    </source>
</evidence>
<evidence type="ECO:0000313" key="5">
    <source>
        <dbReference type="Proteomes" id="UP000199040"/>
    </source>
</evidence>
<feature type="transmembrane region" description="Helical" evidence="1">
    <location>
        <begin position="150"/>
        <end position="169"/>
    </location>
</feature>
<dbReference type="SMART" id="SM00052">
    <property type="entry name" value="EAL"/>
    <property type="match status" value="1"/>
</dbReference>
<dbReference type="EMBL" id="FOPY01000028">
    <property type="protein sequence ID" value="SFI20145.1"/>
    <property type="molecule type" value="Genomic_DNA"/>
</dbReference>
<name>A0A1I3G9E7_9GAMM</name>
<dbReference type="STRING" id="442341.SAMN04487959_12816"/>
<keyword evidence="1" id="KW-1133">Transmembrane helix</keyword>
<dbReference type="Pfam" id="PF00563">
    <property type="entry name" value="EAL"/>
    <property type="match status" value="1"/>
</dbReference>
<protein>
    <submittedName>
        <fullName evidence="4">EAL domain, c-di-GMP-specific phosphodiesterase class I (Or its enzymatically inactive variant)</fullName>
    </submittedName>
</protein>
<dbReference type="Pfam" id="PF00990">
    <property type="entry name" value="GGDEF"/>
    <property type="match status" value="1"/>
</dbReference>
<dbReference type="CDD" id="cd01948">
    <property type="entry name" value="EAL"/>
    <property type="match status" value="1"/>
</dbReference>
<proteinExistence type="predicted"/>
<dbReference type="Pfam" id="PF16448">
    <property type="entry name" value="LapD_MoxY_N"/>
    <property type="match status" value="1"/>
</dbReference>
<dbReference type="PANTHER" id="PTHR33121:SF23">
    <property type="entry name" value="CYCLIC DI-GMP PHOSPHODIESTERASE PDEB"/>
    <property type="match status" value="1"/>
</dbReference>
<reference evidence="4 5" key="1">
    <citation type="submission" date="2016-10" db="EMBL/GenBank/DDBJ databases">
        <authorList>
            <person name="de Groot N.N."/>
        </authorList>
    </citation>
    <scope>NUCLEOTIDE SEQUENCE [LARGE SCALE GENOMIC DNA]</scope>
    <source>
        <strain evidence="4 5">CGMCC 1.6848</strain>
    </source>
</reference>
<dbReference type="InterPro" id="IPR029787">
    <property type="entry name" value="Nucleotide_cyclase"/>
</dbReference>
<keyword evidence="1" id="KW-0472">Membrane</keyword>
<evidence type="ECO:0000259" key="3">
    <source>
        <dbReference type="PROSITE" id="PS50887"/>
    </source>
</evidence>
<gene>
    <name evidence="4" type="ORF">SAMN04487959_12816</name>
</gene>
<dbReference type="PROSITE" id="PS50883">
    <property type="entry name" value="EAL"/>
    <property type="match status" value="1"/>
</dbReference>
<dbReference type="Gene3D" id="3.30.70.270">
    <property type="match status" value="1"/>
</dbReference>
<dbReference type="SUPFAM" id="SSF55073">
    <property type="entry name" value="Nucleotide cyclase"/>
    <property type="match status" value="1"/>
</dbReference>
<sequence>MSLIKQLWLAILVLLLLALGGSLFIGTLNSKQYIEQELRIKNADNANALALSLSQLDKDPVTVELLVAAQFDTGHYRRIELVSPEGAILERRVSDVAATEAPDWFVDLVEFDIPVGTAVVQDGWKQFATITLETHHGYAYNVLWRSVVDLLMWFAVAALISAALAWWIVRTIQRPLQNVVAQARDIGQRRFTTTELPHTRELREVVLAMNQLSNVVRLMLAEETRKLDKLRRRLQQDEVTGVAKRDALMHRLDAMLTSDGQRSAGHLAMVRVANLAALNERLGYADTNQLLSDLASYLTDLAENYDEGFVGRLNGTDFGMILPGSGDPDILIEDIKSQLYGQPGIDRSGIELPVSLVAYAQGDTRGDLLSVLDGALAKAEARGGKAIEVATTDAKHQPYRTHDEWRQALTQALATDGVYLAHYPVLDDEDRLLHHECPARLKLKESWQSAGVFLPWATRVGMSRDIDLAVVDSALRTIAQDNRPLGINLSSESIRDTGFVAALRQRLQAQPQQASQLWIEVPESVAVRHMVAFRTLSQELRQFGCKLGIEHVGPEFAKLNSLHDLGLAYIKIDASLIQNINREDQTHPFLRGIATLSHSIGVLVIAEGVTNREERDTLFDLGFDGVTGPGVRLPDA</sequence>
<feature type="domain" description="GGDEF" evidence="3">
    <location>
        <begin position="263"/>
        <end position="392"/>
    </location>
</feature>
<evidence type="ECO:0000313" key="4">
    <source>
        <dbReference type="EMBL" id="SFI20145.1"/>
    </source>
</evidence>
<dbReference type="Proteomes" id="UP000199040">
    <property type="component" value="Unassembled WGS sequence"/>
</dbReference>
<keyword evidence="5" id="KW-1185">Reference proteome</keyword>
<dbReference type="InterPro" id="IPR050706">
    <property type="entry name" value="Cyclic-di-GMP_PDE-like"/>
</dbReference>
<dbReference type="InterPro" id="IPR000160">
    <property type="entry name" value="GGDEF_dom"/>
</dbReference>
<dbReference type="Gene3D" id="6.10.340.10">
    <property type="match status" value="1"/>
</dbReference>